<dbReference type="RefSeq" id="WP_210804444.1">
    <property type="nucleotide sequence ID" value="NZ_JAGQDE010000038.1"/>
</dbReference>
<dbReference type="Pfam" id="PF10502">
    <property type="entry name" value="Peptidase_S26"/>
    <property type="match status" value="1"/>
</dbReference>
<dbReference type="GO" id="GO:0006465">
    <property type="term" value="P:signal peptide processing"/>
    <property type="evidence" value="ECO:0007669"/>
    <property type="project" value="InterPro"/>
</dbReference>
<name>A0A940YNC3_9BURK</name>
<evidence type="ECO:0000313" key="2">
    <source>
        <dbReference type="EMBL" id="MBQ0961757.1"/>
    </source>
</evidence>
<dbReference type="SUPFAM" id="SSF51306">
    <property type="entry name" value="LexA/Signal peptidase"/>
    <property type="match status" value="1"/>
</dbReference>
<gene>
    <name evidence="2" type="ORF">KAK06_22665</name>
</gene>
<dbReference type="AlphaFoldDB" id="A0A940YNC3"/>
<dbReference type="Proteomes" id="UP000678374">
    <property type="component" value="Unassembled WGS sequence"/>
</dbReference>
<organism evidence="2 3">
    <name type="scientific">Ideonella aquatica</name>
    <dbReference type="NCBI Taxonomy" id="2824119"/>
    <lineage>
        <taxon>Bacteria</taxon>
        <taxon>Pseudomonadati</taxon>
        <taxon>Pseudomonadota</taxon>
        <taxon>Betaproteobacteria</taxon>
        <taxon>Burkholderiales</taxon>
        <taxon>Sphaerotilaceae</taxon>
        <taxon>Ideonella</taxon>
    </lineage>
</organism>
<dbReference type="EMBL" id="JAGQDE010000038">
    <property type="protein sequence ID" value="MBQ0961757.1"/>
    <property type="molecule type" value="Genomic_DNA"/>
</dbReference>
<evidence type="ECO:0000259" key="1">
    <source>
        <dbReference type="Pfam" id="PF10502"/>
    </source>
</evidence>
<sequence length="191" mass="21010">MDRLMMRWPVIRRQLPRDLAVVLVLAGLARYLGLAWVMTDSVHTSVVLVFKSVPPRPGELAVFAYAGEAIPGYYLHNAWTRVQQAWRPAVTTDGPRKGDGFVKYLVGVPGDRIEVVANHVWIVRPTGERFDAGACKPQSRAGVPLTPITPQVIPPGYTYMWAPHVDALDSRYAVMGLVPATAIVGKGIALW</sequence>
<dbReference type="Gene3D" id="2.10.109.10">
    <property type="entry name" value="Umud Fragment, subunit A"/>
    <property type="match status" value="1"/>
</dbReference>
<accession>A0A940YNC3</accession>
<dbReference type="GO" id="GO:0004252">
    <property type="term" value="F:serine-type endopeptidase activity"/>
    <property type="evidence" value="ECO:0007669"/>
    <property type="project" value="InterPro"/>
</dbReference>
<feature type="domain" description="Peptidase S26" evidence="1">
    <location>
        <begin position="35"/>
        <end position="188"/>
    </location>
</feature>
<comment type="caution">
    <text evidence="2">The sequence shown here is derived from an EMBL/GenBank/DDBJ whole genome shotgun (WGS) entry which is preliminary data.</text>
</comment>
<dbReference type="InterPro" id="IPR036286">
    <property type="entry name" value="LexA/Signal_pep-like_sf"/>
</dbReference>
<dbReference type="InterPro" id="IPR019533">
    <property type="entry name" value="Peptidase_S26"/>
</dbReference>
<reference evidence="2" key="1">
    <citation type="submission" date="2021-04" db="EMBL/GenBank/DDBJ databases">
        <title>The genome sequence of Ideonella sp. 4Y11.</title>
        <authorList>
            <person name="Liu Y."/>
        </authorList>
    </citation>
    <scope>NUCLEOTIDE SEQUENCE</scope>
    <source>
        <strain evidence="2">4Y11</strain>
    </source>
</reference>
<proteinExistence type="predicted"/>
<keyword evidence="3" id="KW-1185">Reference proteome</keyword>
<protein>
    <submittedName>
        <fullName evidence="2">S26 family signal peptidase</fullName>
    </submittedName>
</protein>
<evidence type="ECO:0000313" key="3">
    <source>
        <dbReference type="Proteomes" id="UP000678374"/>
    </source>
</evidence>